<dbReference type="Gramene" id="KZN04243">
    <property type="protein sequence ID" value="KZN04243"/>
    <property type="gene ID" value="DCAR_005115"/>
</dbReference>
<name>A0A162AQ44_DAUCS</name>
<dbReference type="AlphaFoldDB" id="A0A162AQ44"/>
<accession>A0A162AQ44</accession>
<evidence type="ECO:0000313" key="3">
    <source>
        <dbReference type="Proteomes" id="UP000077755"/>
    </source>
</evidence>
<gene>
    <name evidence="2" type="ORF">DCAR_0205662</name>
</gene>
<dbReference type="EMBL" id="CP093344">
    <property type="protein sequence ID" value="WOG86456.1"/>
    <property type="molecule type" value="Genomic_DNA"/>
</dbReference>
<sequence length="61" mass="7164">MPYGRIQLYVDHLIRDVDFEKNHNQTEIFKISPVMDDDVEDSDGDSDYKIETETDSTKKII</sequence>
<proteinExistence type="predicted"/>
<feature type="compositionally biased region" description="Basic and acidic residues" evidence="1">
    <location>
        <begin position="46"/>
        <end position="61"/>
    </location>
</feature>
<organism evidence="2 3">
    <name type="scientific">Daucus carota subsp. sativus</name>
    <name type="common">Carrot</name>
    <dbReference type="NCBI Taxonomy" id="79200"/>
    <lineage>
        <taxon>Eukaryota</taxon>
        <taxon>Viridiplantae</taxon>
        <taxon>Streptophyta</taxon>
        <taxon>Embryophyta</taxon>
        <taxon>Tracheophyta</taxon>
        <taxon>Spermatophyta</taxon>
        <taxon>Magnoliopsida</taxon>
        <taxon>eudicotyledons</taxon>
        <taxon>Gunneridae</taxon>
        <taxon>Pentapetalae</taxon>
        <taxon>asterids</taxon>
        <taxon>campanulids</taxon>
        <taxon>Apiales</taxon>
        <taxon>Apiaceae</taxon>
        <taxon>Apioideae</taxon>
        <taxon>Scandiceae</taxon>
        <taxon>Daucinae</taxon>
        <taxon>Daucus</taxon>
        <taxon>Daucus sect. Daucus</taxon>
    </lineage>
</organism>
<reference evidence="2" key="1">
    <citation type="journal article" date="2016" name="Nat. Genet.">
        <title>A high-quality carrot genome assembly provides new insights into carotenoid accumulation and asterid genome evolution.</title>
        <authorList>
            <person name="Iorizzo M."/>
            <person name="Ellison S."/>
            <person name="Senalik D."/>
            <person name="Zeng P."/>
            <person name="Satapoomin P."/>
            <person name="Huang J."/>
            <person name="Bowman M."/>
            <person name="Iovene M."/>
            <person name="Sanseverino W."/>
            <person name="Cavagnaro P."/>
            <person name="Yildiz M."/>
            <person name="Macko-Podgorni A."/>
            <person name="Moranska E."/>
            <person name="Grzebelus E."/>
            <person name="Grzebelus D."/>
            <person name="Ashrafi H."/>
            <person name="Zheng Z."/>
            <person name="Cheng S."/>
            <person name="Spooner D."/>
            <person name="Van Deynze A."/>
            <person name="Simon P."/>
        </authorList>
    </citation>
    <scope>NUCLEOTIDE SEQUENCE</scope>
    <source>
        <tissue evidence="2">Leaf</tissue>
    </source>
</reference>
<keyword evidence="3" id="KW-1185">Reference proteome</keyword>
<evidence type="ECO:0000313" key="2">
    <source>
        <dbReference type="EMBL" id="WOG86456.1"/>
    </source>
</evidence>
<evidence type="ECO:0000256" key="1">
    <source>
        <dbReference type="SAM" id="MobiDB-lite"/>
    </source>
</evidence>
<feature type="compositionally biased region" description="Acidic residues" evidence="1">
    <location>
        <begin position="35"/>
        <end position="45"/>
    </location>
</feature>
<dbReference type="Proteomes" id="UP000077755">
    <property type="component" value="Chromosome 2"/>
</dbReference>
<feature type="region of interest" description="Disordered" evidence="1">
    <location>
        <begin position="35"/>
        <end position="61"/>
    </location>
</feature>
<protein>
    <submittedName>
        <fullName evidence="2">Uncharacterized protein</fullName>
    </submittedName>
</protein>
<reference evidence="2" key="2">
    <citation type="submission" date="2022-03" db="EMBL/GenBank/DDBJ databases">
        <title>Draft title - Genomic analysis of global carrot germplasm unveils the trajectory of domestication and the origin of high carotenoid orange carrot.</title>
        <authorList>
            <person name="Iorizzo M."/>
            <person name="Ellison S."/>
            <person name="Senalik D."/>
            <person name="Macko-Podgorni A."/>
            <person name="Grzebelus D."/>
            <person name="Bostan H."/>
            <person name="Rolling W."/>
            <person name="Curaba J."/>
            <person name="Simon P."/>
        </authorList>
    </citation>
    <scope>NUCLEOTIDE SEQUENCE</scope>
    <source>
        <tissue evidence="2">Leaf</tissue>
    </source>
</reference>